<dbReference type="EMBL" id="CP043498">
    <property type="protein sequence ID" value="QFY61316.1"/>
    <property type="molecule type" value="Genomic_DNA"/>
</dbReference>
<organism evidence="2 3">
    <name type="scientific">Rhizobium grahamii</name>
    <dbReference type="NCBI Taxonomy" id="1120045"/>
    <lineage>
        <taxon>Bacteria</taxon>
        <taxon>Pseudomonadati</taxon>
        <taxon>Pseudomonadota</taxon>
        <taxon>Alphaproteobacteria</taxon>
        <taxon>Hyphomicrobiales</taxon>
        <taxon>Rhizobiaceae</taxon>
        <taxon>Rhizobium/Agrobacterium group</taxon>
        <taxon>Rhizobium</taxon>
    </lineage>
</organism>
<keyword evidence="3" id="KW-1185">Reference proteome</keyword>
<keyword evidence="1" id="KW-1133">Transmembrane helix</keyword>
<gene>
    <name evidence="2" type="ORF">FZ934_13450</name>
</gene>
<evidence type="ECO:0000256" key="1">
    <source>
        <dbReference type="SAM" id="Phobius"/>
    </source>
</evidence>
<keyword evidence="1" id="KW-0812">Transmembrane</keyword>
<dbReference type="Proteomes" id="UP000326881">
    <property type="component" value="Chromosome"/>
</dbReference>
<accession>A0A5Q0C5W6</accession>
<evidence type="ECO:0000313" key="3">
    <source>
        <dbReference type="Proteomes" id="UP000326881"/>
    </source>
</evidence>
<feature type="transmembrane region" description="Helical" evidence="1">
    <location>
        <begin position="45"/>
        <end position="64"/>
    </location>
</feature>
<feature type="transmembrane region" description="Helical" evidence="1">
    <location>
        <begin position="84"/>
        <end position="110"/>
    </location>
</feature>
<feature type="transmembrane region" description="Helical" evidence="1">
    <location>
        <begin position="6"/>
        <end position="33"/>
    </location>
</feature>
<reference evidence="2 3" key="1">
    <citation type="submission" date="2019-08" db="EMBL/GenBank/DDBJ databases">
        <title>Prosopis cineraria nodule microbiome.</title>
        <authorList>
            <person name="Ali R."/>
            <person name="Chaluvadi S.R."/>
            <person name="Wang X."/>
        </authorList>
    </citation>
    <scope>NUCLEOTIDE SEQUENCE [LARGE SCALE GENOMIC DNA]</scope>
    <source>
        <strain evidence="2 3">BG7</strain>
    </source>
</reference>
<dbReference type="RefSeq" id="WP_153271458.1">
    <property type="nucleotide sequence ID" value="NZ_CP043498.1"/>
</dbReference>
<dbReference type="OrthoDB" id="8455604at2"/>
<protein>
    <submittedName>
        <fullName evidence="2">Uncharacterized protein</fullName>
    </submittedName>
</protein>
<keyword evidence="1" id="KW-0472">Membrane</keyword>
<evidence type="ECO:0000313" key="2">
    <source>
        <dbReference type="EMBL" id="QFY61316.1"/>
    </source>
</evidence>
<name>A0A5Q0C5W6_9HYPH</name>
<dbReference type="KEGG" id="rgr:FZ934_13450"/>
<proteinExistence type="predicted"/>
<sequence length="116" mass="12781">MSDTLIYAAGPFVVLFFVLLVASPFALVFHYLIALAERRIGRNSAVAIYCTEAIGLFLWVKWYLDDQSEAFDAGMYDGPVGFAAGMIGGFVMFFAGMLVILNGVGLWRLLRSTAQR</sequence>
<dbReference type="AlphaFoldDB" id="A0A5Q0C5W6"/>